<protein>
    <recommendedName>
        <fullName evidence="4">DUF2950 domain-containing protein</fullName>
    </recommendedName>
</protein>
<dbReference type="AlphaFoldDB" id="A0A1L3EUH3"/>
<keyword evidence="1" id="KW-0732">Signal</keyword>
<keyword evidence="3" id="KW-1185">Reference proteome</keyword>
<feature type="signal peptide" evidence="1">
    <location>
        <begin position="1"/>
        <end position="26"/>
    </location>
</feature>
<reference evidence="3" key="1">
    <citation type="submission" date="2016-09" db="EMBL/GenBank/DDBJ databases">
        <authorList>
            <person name="Lysoe E."/>
        </authorList>
    </citation>
    <scope>NUCLEOTIDE SEQUENCE [LARGE SCALE GENOMIC DNA]</scope>
    <source>
        <strain evidence="3">LJ96T</strain>
    </source>
</reference>
<dbReference type="STRING" id="1440763.BJI69_12880"/>
<accession>A0A1L3EUH3</accession>
<evidence type="ECO:0000256" key="1">
    <source>
        <dbReference type="SAM" id="SignalP"/>
    </source>
</evidence>
<sequence length="303" mass="32695">MSRFLAKRFAQSLLATSLFVALGAWAAAATYPTPDAATNAFVAALKAHDQPALARVLGDDWRTYIPTDGIDRADVDAFIADYDSAHKIVTVGDTNHLAVGSANWVLPIPLVKGASGWSFDTKAGHEEIIARQIGHNETSVPQALLAYYDAQRDYASSTHDQDTEPHYASKLISTPGRHDGLYWEAKDNAPESPLGPYFITPPTGGGYYGYHYRILTAQGPSAPGGAYNYMQGKVLANGFALIAWPVRYGETGVMTFEISHDGQIFAKNLGKDTEHAAAAINRFDPDSSWTEVQADTPTAGDTQ</sequence>
<proteinExistence type="predicted"/>
<organism evidence="2 3">
    <name type="scientific">Luteibacter rhizovicinus DSM 16549</name>
    <dbReference type="NCBI Taxonomy" id="1440763"/>
    <lineage>
        <taxon>Bacteria</taxon>
        <taxon>Pseudomonadati</taxon>
        <taxon>Pseudomonadota</taxon>
        <taxon>Gammaproteobacteria</taxon>
        <taxon>Lysobacterales</taxon>
        <taxon>Rhodanobacteraceae</taxon>
        <taxon>Luteibacter</taxon>
    </lineage>
</organism>
<feature type="chain" id="PRO_5009853218" description="DUF2950 domain-containing protein" evidence="1">
    <location>
        <begin position="27"/>
        <end position="303"/>
    </location>
</feature>
<dbReference type="EMBL" id="CP017480">
    <property type="protein sequence ID" value="APG04701.1"/>
    <property type="molecule type" value="Genomic_DNA"/>
</dbReference>
<gene>
    <name evidence="2" type="ORF">BJI69_12880</name>
</gene>
<evidence type="ECO:0008006" key="4">
    <source>
        <dbReference type="Google" id="ProtNLM"/>
    </source>
</evidence>
<dbReference type="KEGG" id="lrz:BJI69_12880"/>
<dbReference type="RefSeq" id="WP_046966378.1">
    <property type="nucleotide sequence ID" value="NZ_CP017480.1"/>
</dbReference>
<dbReference type="Proteomes" id="UP000182987">
    <property type="component" value="Chromosome"/>
</dbReference>
<dbReference type="InterPro" id="IPR021556">
    <property type="entry name" value="DUF2950"/>
</dbReference>
<evidence type="ECO:0000313" key="2">
    <source>
        <dbReference type="EMBL" id="APG04701.1"/>
    </source>
</evidence>
<dbReference type="OrthoDB" id="108782at2"/>
<dbReference type="Pfam" id="PF11453">
    <property type="entry name" value="DUF2950"/>
    <property type="match status" value="1"/>
</dbReference>
<evidence type="ECO:0000313" key="3">
    <source>
        <dbReference type="Proteomes" id="UP000182987"/>
    </source>
</evidence>
<name>A0A1L3EUH3_9GAMM</name>